<dbReference type="Pfam" id="PF01894">
    <property type="entry name" value="YjbQ"/>
    <property type="match status" value="1"/>
</dbReference>
<reference evidence="2 3" key="1">
    <citation type="submission" date="2017-05" db="EMBL/GenBank/DDBJ databases">
        <title>Vagococcus spp. assemblies.</title>
        <authorList>
            <person name="Gulvik C.A."/>
        </authorList>
    </citation>
    <scope>NUCLEOTIDE SEQUENCE [LARGE SCALE GENOMIC DNA]</scope>
    <source>
        <strain evidence="2 3">CCUG 51432</strain>
    </source>
</reference>
<dbReference type="SUPFAM" id="SSF111038">
    <property type="entry name" value="YjbQ-like"/>
    <property type="match status" value="1"/>
</dbReference>
<gene>
    <name evidence="2" type="ORF">CBF29_10395</name>
</gene>
<comment type="caution">
    <text evidence="2">The sequence shown here is derived from an EMBL/GenBank/DDBJ whole genome shotgun (WGS) entry which is preliminary data.</text>
</comment>
<dbReference type="InterPro" id="IPR035917">
    <property type="entry name" value="YjbQ-like_sf"/>
</dbReference>
<dbReference type="PANTHER" id="PTHR30615">
    <property type="entry name" value="UNCHARACTERIZED PROTEIN YJBQ-RELATED"/>
    <property type="match status" value="1"/>
</dbReference>
<dbReference type="PANTHER" id="PTHR30615:SF8">
    <property type="entry name" value="UPF0047 PROTEIN C4A8.02C"/>
    <property type="match status" value="1"/>
</dbReference>
<dbReference type="PIRSF" id="PIRSF004681">
    <property type="entry name" value="UCP004681"/>
    <property type="match status" value="1"/>
</dbReference>
<dbReference type="Proteomes" id="UP000287605">
    <property type="component" value="Unassembled WGS sequence"/>
</dbReference>
<dbReference type="NCBIfam" id="TIGR00149">
    <property type="entry name" value="TIGR00149_YjbQ"/>
    <property type="match status" value="1"/>
</dbReference>
<dbReference type="OrthoDB" id="9801725at2"/>
<accession>A0A430AQ44</accession>
<dbReference type="EMBL" id="NGKA01000017">
    <property type="protein sequence ID" value="RSU10017.1"/>
    <property type="molecule type" value="Genomic_DNA"/>
</dbReference>
<dbReference type="Gene3D" id="2.60.120.460">
    <property type="entry name" value="YjbQ-like"/>
    <property type="match status" value="1"/>
</dbReference>
<proteinExistence type="inferred from homology"/>
<evidence type="ECO:0000313" key="2">
    <source>
        <dbReference type="EMBL" id="RSU10017.1"/>
    </source>
</evidence>
<organism evidence="2 3">
    <name type="scientific">Vagococcus elongatus</name>
    <dbReference type="NCBI Taxonomy" id="180344"/>
    <lineage>
        <taxon>Bacteria</taxon>
        <taxon>Bacillati</taxon>
        <taxon>Bacillota</taxon>
        <taxon>Bacilli</taxon>
        <taxon>Lactobacillales</taxon>
        <taxon>Enterococcaceae</taxon>
        <taxon>Vagococcus</taxon>
    </lineage>
</organism>
<evidence type="ECO:0000313" key="3">
    <source>
        <dbReference type="Proteomes" id="UP000287605"/>
    </source>
</evidence>
<name>A0A430AQ44_9ENTE</name>
<keyword evidence="3" id="KW-1185">Reference proteome</keyword>
<protein>
    <submittedName>
        <fullName evidence="2">Secondary thiamine-phosphate synthase enzyme</fullName>
    </submittedName>
</protein>
<evidence type="ECO:0000256" key="1">
    <source>
        <dbReference type="ARBA" id="ARBA00005534"/>
    </source>
</evidence>
<dbReference type="AlphaFoldDB" id="A0A430AQ44"/>
<dbReference type="InterPro" id="IPR001602">
    <property type="entry name" value="UPF0047_YjbQ-like"/>
</dbReference>
<sequence length="141" mass="15623">MINLNTRKYNQYVMLTDDIENIVRQSNIKTGIVTVLTKHTTTGIAVNEALECLISDLDNTLTRLVPEDGQYSHARMLHDYGSTAGNPTGHLKAHLTGNHCHFPIVDGNLLKGKAQDVFFCEFDGPSQRSIIVIVEGEKQSV</sequence>
<comment type="similarity">
    <text evidence="1">Belongs to the UPF0047 family.</text>
</comment>